<keyword evidence="2 4" id="KW-0732">Signal</keyword>
<evidence type="ECO:0000256" key="3">
    <source>
        <dbReference type="ARBA" id="ARBA00022970"/>
    </source>
</evidence>
<dbReference type="PANTHER" id="PTHR30483">
    <property type="entry name" value="LEUCINE-SPECIFIC-BINDING PROTEIN"/>
    <property type="match status" value="1"/>
</dbReference>
<dbReference type="InterPro" id="IPR028081">
    <property type="entry name" value="Leu-bd"/>
</dbReference>
<evidence type="ECO:0000259" key="5">
    <source>
        <dbReference type="Pfam" id="PF13458"/>
    </source>
</evidence>
<evidence type="ECO:0000313" key="6">
    <source>
        <dbReference type="EMBL" id="SED72903.1"/>
    </source>
</evidence>
<keyword evidence="3" id="KW-0029">Amino-acid transport</keyword>
<protein>
    <submittedName>
        <fullName evidence="6">Amino acid/amide ABC transporter substrate-binding protein, HAAT family</fullName>
    </submittedName>
</protein>
<dbReference type="Gene3D" id="3.40.50.2300">
    <property type="match status" value="2"/>
</dbReference>
<name>A0A1M7CNU1_9BRAD</name>
<dbReference type="GO" id="GO:0006865">
    <property type="term" value="P:amino acid transport"/>
    <property type="evidence" value="ECO:0007669"/>
    <property type="project" value="UniProtKB-KW"/>
</dbReference>
<evidence type="ECO:0000256" key="1">
    <source>
        <dbReference type="ARBA" id="ARBA00010062"/>
    </source>
</evidence>
<accession>A0A1M7CNU1</accession>
<dbReference type="Proteomes" id="UP000183208">
    <property type="component" value="Unassembled WGS sequence"/>
</dbReference>
<dbReference type="EMBL" id="FNTI01000001">
    <property type="protein sequence ID" value="SED72903.1"/>
    <property type="molecule type" value="Genomic_DNA"/>
</dbReference>
<dbReference type="CDD" id="cd06327">
    <property type="entry name" value="PBP1_SBP-like"/>
    <property type="match status" value="1"/>
</dbReference>
<feature type="domain" description="Leucine-binding protein" evidence="5">
    <location>
        <begin position="28"/>
        <end position="366"/>
    </location>
</feature>
<sequence length="404" mass="42637">MRTIVGLALVGLLAGASGAAAQVSDDAVRIGVMSDQSGVYSYSTGRGTIEAVKLAIADFGGKILGKPIEFVTGDDQDKPDVANAMARKWIDQDKVDVVLAGGSTRTTMAVLNVVTEKDRTLLVSGSGSPDITGKLCHPNVTHWAFDTYSLASTVGRSVAAQGGKSWFFITVDLSIGQALERDTAKFIEAGGGKVLGDVRHPPNSADFASFLLAAQSSRAQIVGLANAGSDLVNTIKQAGEFGMTDGGQRLAALFMYVNDVQSLGLAVAQNTLGATSFYHNLNDATRAWTARYRQAFPGNNLPNMVQAGAYAAVTHYLKAVQAAGTDAAAPVGKKMREMPVNDFFNKDVVIRADGRVLPDMMLWRAKTPQESTGPIDLLAILETVPGARAFRPEAESGCPLLKKQ</sequence>
<dbReference type="InterPro" id="IPR028082">
    <property type="entry name" value="Peripla_BP_I"/>
</dbReference>
<evidence type="ECO:0000256" key="2">
    <source>
        <dbReference type="ARBA" id="ARBA00022729"/>
    </source>
</evidence>
<comment type="similarity">
    <text evidence="1">Belongs to the leucine-binding protein family.</text>
</comment>
<keyword evidence="3" id="KW-0813">Transport</keyword>
<evidence type="ECO:0000313" key="7">
    <source>
        <dbReference type="Proteomes" id="UP000183208"/>
    </source>
</evidence>
<dbReference type="OrthoDB" id="7235949at2"/>
<dbReference type="AlphaFoldDB" id="A0A1M7CNU1"/>
<dbReference type="PANTHER" id="PTHR30483:SF6">
    <property type="entry name" value="PERIPLASMIC BINDING PROTEIN OF ABC TRANSPORTER FOR NATURAL AMINO ACIDS"/>
    <property type="match status" value="1"/>
</dbReference>
<dbReference type="RefSeq" id="WP_074831670.1">
    <property type="nucleotide sequence ID" value="NZ_FNTI01000001.1"/>
</dbReference>
<feature type="signal peptide" evidence="4">
    <location>
        <begin position="1"/>
        <end position="21"/>
    </location>
</feature>
<proteinExistence type="inferred from homology"/>
<organism evidence="6 7">
    <name type="scientific">Bradyrhizobium lablabi</name>
    <dbReference type="NCBI Taxonomy" id="722472"/>
    <lineage>
        <taxon>Bacteria</taxon>
        <taxon>Pseudomonadati</taxon>
        <taxon>Pseudomonadota</taxon>
        <taxon>Alphaproteobacteria</taxon>
        <taxon>Hyphomicrobiales</taxon>
        <taxon>Nitrobacteraceae</taxon>
        <taxon>Bradyrhizobium</taxon>
    </lineage>
</organism>
<feature type="chain" id="PRO_5030031824" evidence="4">
    <location>
        <begin position="22"/>
        <end position="404"/>
    </location>
</feature>
<evidence type="ECO:0000256" key="4">
    <source>
        <dbReference type="SAM" id="SignalP"/>
    </source>
</evidence>
<gene>
    <name evidence="6" type="ORF">SAMN05444171_4961</name>
</gene>
<reference evidence="6 7" key="1">
    <citation type="submission" date="2016-10" db="EMBL/GenBank/DDBJ databases">
        <authorList>
            <person name="de Groot N.N."/>
        </authorList>
    </citation>
    <scope>NUCLEOTIDE SEQUENCE [LARGE SCALE GENOMIC DNA]</scope>
    <source>
        <strain evidence="6 7">GAS522</strain>
    </source>
</reference>
<dbReference type="Pfam" id="PF13458">
    <property type="entry name" value="Peripla_BP_6"/>
    <property type="match status" value="1"/>
</dbReference>
<dbReference type="SUPFAM" id="SSF53822">
    <property type="entry name" value="Periplasmic binding protein-like I"/>
    <property type="match status" value="1"/>
</dbReference>
<dbReference type="InterPro" id="IPR051010">
    <property type="entry name" value="BCAA_transport"/>
</dbReference>